<dbReference type="EMBL" id="BMEY01000002">
    <property type="protein sequence ID" value="GGA63834.1"/>
    <property type="molecule type" value="Genomic_DNA"/>
</dbReference>
<dbReference type="Proteomes" id="UP000613512">
    <property type="component" value="Unassembled WGS sequence"/>
</dbReference>
<proteinExistence type="predicted"/>
<gene>
    <name evidence="1" type="ORF">GCM10008025_04590</name>
</gene>
<reference evidence="1" key="1">
    <citation type="journal article" date="2014" name="Int. J. Syst. Evol. Microbiol.">
        <title>Complete genome sequence of Corynebacterium casei LMG S-19264T (=DSM 44701T), isolated from a smear-ripened cheese.</title>
        <authorList>
            <consortium name="US DOE Joint Genome Institute (JGI-PGF)"/>
            <person name="Walter F."/>
            <person name="Albersmeier A."/>
            <person name="Kalinowski J."/>
            <person name="Ruckert C."/>
        </authorList>
    </citation>
    <scope>NUCLEOTIDE SEQUENCE</scope>
    <source>
        <strain evidence="1">CGMCC 1.12408</strain>
    </source>
</reference>
<dbReference type="AlphaFoldDB" id="A0A916RNH4"/>
<sequence length="51" mass="6260">MENYMQMHKDFETKLNRPLTEDEEAFLQWVFKRYLHEISTQSIIPPNLIFS</sequence>
<organism evidence="1 2">
    <name type="scientific">Ornithinibacillus halotolerans</name>
    <dbReference type="NCBI Taxonomy" id="1274357"/>
    <lineage>
        <taxon>Bacteria</taxon>
        <taxon>Bacillati</taxon>
        <taxon>Bacillota</taxon>
        <taxon>Bacilli</taxon>
        <taxon>Bacillales</taxon>
        <taxon>Bacillaceae</taxon>
        <taxon>Ornithinibacillus</taxon>
    </lineage>
</organism>
<keyword evidence="2" id="KW-1185">Reference proteome</keyword>
<accession>A0A916RNH4</accession>
<comment type="caution">
    <text evidence="1">The sequence shown here is derived from an EMBL/GenBank/DDBJ whole genome shotgun (WGS) entry which is preliminary data.</text>
</comment>
<reference evidence="1" key="2">
    <citation type="submission" date="2020-09" db="EMBL/GenBank/DDBJ databases">
        <authorList>
            <person name="Sun Q."/>
            <person name="Zhou Y."/>
        </authorList>
    </citation>
    <scope>NUCLEOTIDE SEQUENCE</scope>
    <source>
        <strain evidence="1">CGMCC 1.12408</strain>
    </source>
</reference>
<protein>
    <submittedName>
        <fullName evidence="1">Uncharacterized protein</fullName>
    </submittedName>
</protein>
<evidence type="ECO:0000313" key="2">
    <source>
        <dbReference type="Proteomes" id="UP000613512"/>
    </source>
</evidence>
<name>A0A916RNH4_9BACI</name>
<evidence type="ECO:0000313" key="1">
    <source>
        <dbReference type="EMBL" id="GGA63834.1"/>
    </source>
</evidence>
<dbReference type="RefSeq" id="WP_188383074.1">
    <property type="nucleotide sequence ID" value="NZ_BMEY01000002.1"/>
</dbReference>